<dbReference type="GeneID" id="78477242"/>
<evidence type="ECO:0000313" key="5">
    <source>
        <dbReference type="Proteomes" id="UP000069771"/>
    </source>
</evidence>
<feature type="compositionally biased region" description="Basic and acidic residues" evidence="1">
    <location>
        <begin position="294"/>
        <end position="311"/>
    </location>
</feature>
<feature type="compositionally biased region" description="Basic and acidic residues" evidence="1">
    <location>
        <begin position="136"/>
        <end position="157"/>
    </location>
</feature>
<keyword evidence="5" id="KW-1185">Reference proteome</keyword>
<keyword evidence="2" id="KW-0472">Membrane</keyword>
<evidence type="ECO:0000256" key="1">
    <source>
        <dbReference type="SAM" id="MobiDB-lite"/>
    </source>
</evidence>
<name>A0A140DS94_9FIRM</name>
<feature type="transmembrane region" description="Helical" evidence="2">
    <location>
        <begin position="197"/>
        <end position="218"/>
    </location>
</feature>
<accession>A0A140DS94</accession>
<reference evidence="4 5" key="1">
    <citation type="journal article" date="2016" name="Gut Pathog.">
        <title>Whole genome sequencing of "Faecalibaculum rodentium" ALO17, isolated from C57BL/6J laboratory mouse feces.</title>
        <authorList>
            <person name="Lim S."/>
            <person name="Chang D.H."/>
            <person name="Ahn S."/>
            <person name="Kim B.C."/>
        </authorList>
    </citation>
    <scope>NUCLEOTIDE SEQUENCE [LARGE SCALE GENOMIC DNA]</scope>
    <source>
        <strain evidence="4 5">Alo17</strain>
    </source>
</reference>
<evidence type="ECO:0000256" key="3">
    <source>
        <dbReference type="SAM" id="SignalP"/>
    </source>
</evidence>
<dbReference type="AlphaFoldDB" id="A0A140DS94"/>
<organism evidence="4 5">
    <name type="scientific">Faecalibaculum rodentium</name>
    <dbReference type="NCBI Taxonomy" id="1702221"/>
    <lineage>
        <taxon>Bacteria</taxon>
        <taxon>Bacillati</taxon>
        <taxon>Bacillota</taxon>
        <taxon>Erysipelotrichia</taxon>
        <taxon>Erysipelotrichales</taxon>
        <taxon>Erysipelotrichaceae</taxon>
        <taxon>Faecalibaculum</taxon>
    </lineage>
</organism>
<evidence type="ECO:0000313" key="4">
    <source>
        <dbReference type="EMBL" id="AMK53521.1"/>
    </source>
</evidence>
<sequence>MKRVWKNIVCGTGLVLLVGSAVATGMDVFGEDRRAGRFEERDWSFGGFDDDEGFFFDEDRNRESGDSRRYSFDDEDDFFDDDRFEDDFFDDDFCGEQGGSGYRNDTRIRNGEDSTSGATDNAGSGAGNDTGSDRNAGNEKADSGKSDAADSQSKDSGAKATSVVSLMMESDGTGSGTLEKPGGWMASDGRHHGTNGYGIFVFVLELAGFALLTAWMIASKGNRLTWSQVVHRTPELPSEKVGAGTVEEAAAKTADFAEGVKEAEVVVDEPVETVLVEEVKPEVQVEQSQEATDSDAKADDKTDTDSAEEQK</sequence>
<dbReference type="STRING" id="1702221.AALO17_03870"/>
<evidence type="ECO:0000256" key="2">
    <source>
        <dbReference type="SAM" id="Phobius"/>
    </source>
</evidence>
<protein>
    <submittedName>
        <fullName evidence="4">Uncharacterized protein</fullName>
    </submittedName>
</protein>
<keyword evidence="2" id="KW-1133">Transmembrane helix</keyword>
<proteinExistence type="predicted"/>
<dbReference type="EMBL" id="CP011391">
    <property type="protein sequence ID" value="AMK53521.1"/>
    <property type="molecule type" value="Genomic_DNA"/>
</dbReference>
<dbReference type="Proteomes" id="UP000069771">
    <property type="component" value="Chromosome"/>
</dbReference>
<keyword evidence="3" id="KW-0732">Signal</keyword>
<gene>
    <name evidence="4" type="ORF">AALO17_03870</name>
</gene>
<feature type="region of interest" description="Disordered" evidence="1">
    <location>
        <begin position="277"/>
        <end position="311"/>
    </location>
</feature>
<keyword evidence="2" id="KW-0812">Transmembrane</keyword>
<feature type="compositionally biased region" description="Polar residues" evidence="1">
    <location>
        <begin position="113"/>
        <end position="135"/>
    </location>
</feature>
<dbReference type="KEGG" id="fro:AALO17_03870"/>
<feature type="signal peptide" evidence="3">
    <location>
        <begin position="1"/>
        <end position="23"/>
    </location>
</feature>
<feature type="chain" id="PRO_5039318695" evidence="3">
    <location>
        <begin position="24"/>
        <end position="311"/>
    </location>
</feature>
<feature type="region of interest" description="Disordered" evidence="1">
    <location>
        <begin position="90"/>
        <end position="161"/>
    </location>
</feature>
<dbReference type="RefSeq" id="WP_067554741.1">
    <property type="nucleotide sequence ID" value="NZ_CAMTBT010000097.1"/>
</dbReference>